<comment type="caution">
    <text evidence="2">The sequence shown here is derived from an EMBL/GenBank/DDBJ whole genome shotgun (WGS) entry which is preliminary data.</text>
</comment>
<organism evidence="2 3">
    <name type="scientific">Bradyrhizobium rifense</name>
    <dbReference type="NCBI Taxonomy" id="515499"/>
    <lineage>
        <taxon>Bacteria</taxon>
        <taxon>Pseudomonadati</taxon>
        <taxon>Pseudomonadota</taxon>
        <taxon>Alphaproteobacteria</taxon>
        <taxon>Hyphomicrobiales</taxon>
        <taxon>Nitrobacteraceae</taxon>
        <taxon>Bradyrhizobium</taxon>
    </lineage>
</organism>
<feature type="region of interest" description="Disordered" evidence="1">
    <location>
        <begin position="209"/>
        <end position="238"/>
    </location>
</feature>
<feature type="compositionally biased region" description="Basic and acidic residues" evidence="1">
    <location>
        <begin position="212"/>
        <end position="231"/>
    </location>
</feature>
<evidence type="ECO:0000313" key="3">
    <source>
        <dbReference type="Proteomes" id="UP000324758"/>
    </source>
</evidence>
<keyword evidence="3" id="KW-1185">Reference proteome</keyword>
<dbReference type="EMBL" id="VSSS01000109">
    <property type="protein sequence ID" value="TYL83203.1"/>
    <property type="molecule type" value="Genomic_DNA"/>
</dbReference>
<reference evidence="2 3" key="1">
    <citation type="submission" date="2019-08" db="EMBL/GenBank/DDBJ databases">
        <title>Bradyrhizobium hipponensis sp. nov., a rhizobium isolated from a Lupinus angustifolius root nodule in Tunisia.</title>
        <authorList>
            <person name="Off K."/>
            <person name="Rejili M."/>
            <person name="Mars M."/>
            <person name="Brachmann A."/>
            <person name="Marin M."/>
        </authorList>
    </citation>
    <scope>NUCLEOTIDE SEQUENCE [LARGE SCALE GENOMIC DNA]</scope>
    <source>
        <strain evidence="2 3">CTAW71</strain>
    </source>
</reference>
<sequence length="259" mass="27534">MRELVPRPTGDETSPLDLPVQRFRVALGEHRRHVEFAGLEVIATFPVGQSLHGDVLRVFVHLARQRDQEVAVVGPVDAEPAISILGAFHQIGRDVVIELHVPRIGPAVKIVPGQIAQRLPGGAGEGAVLDMVEKQILLARAGLLHPHQPLRVAGEAEAGAIALLRLQLGHLVATPGPDLPFDVEIPAVLHVLLEPGGAVGRGEGEIGIVGEDETRRRAGGGERGGGGERQSKHQPWRGAIKCGHEVVLKKKCRSAASPI</sequence>
<dbReference type="OrthoDB" id="9838999at2"/>
<accession>A0A5D3JYF3</accession>
<evidence type="ECO:0000313" key="2">
    <source>
        <dbReference type="EMBL" id="TYL83203.1"/>
    </source>
</evidence>
<evidence type="ECO:0000256" key="1">
    <source>
        <dbReference type="SAM" id="MobiDB-lite"/>
    </source>
</evidence>
<proteinExistence type="predicted"/>
<protein>
    <submittedName>
        <fullName evidence="2">Uncharacterized protein</fullName>
    </submittedName>
</protein>
<dbReference type="Proteomes" id="UP000324758">
    <property type="component" value="Unassembled WGS sequence"/>
</dbReference>
<gene>
    <name evidence="2" type="ORF">FXB40_46600</name>
</gene>
<name>A0A5D3JYF3_9BRAD</name>
<dbReference type="AlphaFoldDB" id="A0A5D3JYF3"/>